<protein>
    <submittedName>
        <fullName evidence="1">PEP-CTERM sorting domain-containing protein</fullName>
    </submittedName>
</protein>
<dbReference type="NCBIfam" id="TIGR02595">
    <property type="entry name" value="PEP_CTERM"/>
    <property type="match status" value="1"/>
</dbReference>
<gene>
    <name evidence="1" type="ORF">H6G24_08710</name>
</gene>
<comment type="caution">
    <text evidence="1">The sequence shown here is derived from an EMBL/GenBank/DDBJ whole genome shotgun (WGS) entry which is preliminary data.</text>
</comment>
<dbReference type="NCBIfam" id="TIGR04155">
    <property type="entry name" value="cyano_PEP"/>
    <property type="match status" value="1"/>
</dbReference>
<accession>A0ABR8A6D4</accession>
<reference evidence="1 2" key="1">
    <citation type="journal article" date="2020" name="ISME J.">
        <title>Comparative genomics reveals insights into cyanobacterial evolution and habitat adaptation.</title>
        <authorList>
            <person name="Chen M.Y."/>
            <person name="Teng W.K."/>
            <person name="Zhao L."/>
            <person name="Hu C.X."/>
            <person name="Zhou Y.K."/>
            <person name="Han B.P."/>
            <person name="Song L.R."/>
            <person name="Shu W.S."/>
        </authorList>
    </citation>
    <scope>NUCLEOTIDE SEQUENCE [LARGE SCALE GENOMIC DNA]</scope>
    <source>
        <strain evidence="1 2">FACHB-288</strain>
    </source>
</reference>
<proteinExistence type="predicted"/>
<evidence type="ECO:0000313" key="1">
    <source>
        <dbReference type="EMBL" id="MBD2195567.1"/>
    </source>
</evidence>
<dbReference type="Proteomes" id="UP000658514">
    <property type="component" value="Unassembled WGS sequence"/>
</dbReference>
<dbReference type="EMBL" id="JACJQH010000011">
    <property type="protein sequence ID" value="MBD2195567.1"/>
    <property type="molecule type" value="Genomic_DNA"/>
</dbReference>
<keyword evidence="2" id="KW-1185">Reference proteome</keyword>
<sequence length="101" mass="10540">MLDAGKTFIIAAATGSENYTWNPVGFTVDPAINFIGDLFVNSPTLVFPLYGPSVAQGYFGPNFKTAAYSVPEPLTIGGTLVAGGLGLLIKRRKTASQQASA</sequence>
<organism evidence="1 2">
    <name type="scientific">Calothrix parietina FACHB-288</name>
    <dbReference type="NCBI Taxonomy" id="2692896"/>
    <lineage>
        <taxon>Bacteria</taxon>
        <taxon>Bacillati</taxon>
        <taxon>Cyanobacteriota</taxon>
        <taxon>Cyanophyceae</taxon>
        <taxon>Nostocales</taxon>
        <taxon>Calotrichaceae</taxon>
        <taxon>Calothrix</taxon>
    </lineage>
</organism>
<name>A0ABR8A6D4_9CYAN</name>
<dbReference type="InterPro" id="IPR026374">
    <property type="entry name" value="Cyano_PEP"/>
</dbReference>
<dbReference type="InterPro" id="IPR013424">
    <property type="entry name" value="Ice-binding_C"/>
</dbReference>
<evidence type="ECO:0000313" key="2">
    <source>
        <dbReference type="Proteomes" id="UP000658514"/>
    </source>
</evidence>